<accession>A0ACA9QXE1</accession>
<comment type="caution">
    <text evidence="1">The sequence shown here is derived from an EMBL/GenBank/DDBJ whole genome shotgun (WGS) entry which is preliminary data.</text>
</comment>
<dbReference type="EMBL" id="CAJVPU010055221">
    <property type="protein sequence ID" value="CAG8768259.1"/>
    <property type="molecule type" value="Genomic_DNA"/>
</dbReference>
<evidence type="ECO:0000313" key="1">
    <source>
        <dbReference type="EMBL" id="CAG8768259.1"/>
    </source>
</evidence>
<reference evidence="1" key="1">
    <citation type="submission" date="2021-06" db="EMBL/GenBank/DDBJ databases">
        <authorList>
            <person name="Kallberg Y."/>
            <person name="Tangrot J."/>
            <person name="Rosling A."/>
        </authorList>
    </citation>
    <scope>NUCLEOTIDE SEQUENCE</scope>
    <source>
        <strain evidence="1">IL203A</strain>
    </source>
</reference>
<proteinExistence type="predicted"/>
<name>A0ACA9QXE1_9GLOM</name>
<dbReference type="Proteomes" id="UP000789702">
    <property type="component" value="Unassembled WGS sequence"/>
</dbReference>
<organism evidence="1 2">
    <name type="scientific">Dentiscutata heterogama</name>
    <dbReference type="NCBI Taxonomy" id="1316150"/>
    <lineage>
        <taxon>Eukaryota</taxon>
        <taxon>Fungi</taxon>
        <taxon>Fungi incertae sedis</taxon>
        <taxon>Mucoromycota</taxon>
        <taxon>Glomeromycotina</taxon>
        <taxon>Glomeromycetes</taxon>
        <taxon>Diversisporales</taxon>
        <taxon>Gigasporaceae</taxon>
        <taxon>Dentiscutata</taxon>
    </lineage>
</organism>
<feature type="non-terminal residue" evidence="1">
    <location>
        <position position="1"/>
    </location>
</feature>
<protein>
    <submittedName>
        <fullName evidence="1">10881_t:CDS:1</fullName>
    </submittedName>
</protein>
<keyword evidence="2" id="KW-1185">Reference proteome</keyword>
<evidence type="ECO:0000313" key="2">
    <source>
        <dbReference type="Proteomes" id="UP000789702"/>
    </source>
</evidence>
<gene>
    <name evidence="1" type="ORF">DHETER_LOCUS15685</name>
</gene>
<sequence>LIRDPTDPRHTQLIYQPEEIKQAVAQHFNTQYNKETILAISITREWESEYNPKTWIQEE</sequence>